<proteinExistence type="predicted"/>
<dbReference type="AlphaFoldDB" id="A0A174DY00"/>
<evidence type="ECO:0000313" key="2">
    <source>
        <dbReference type="Proteomes" id="UP000095468"/>
    </source>
</evidence>
<evidence type="ECO:0008006" key="3">
    <source>
        <dbReference type="Google" id="ProtNLM"/>
    </source>
</evidence>
<protein>
    <recommendedName>
        <fullName evidence="3">DUF559 domain-containing protein</fullName>
    </recommendedName>
</protein>
<gene>
    <name evidence="1" type="ORF">ERS852381_01356</name>
</gene>
<organism evidence="1 2">
    <name type="scientific">Collinsella aerofaciens</name>
    <dbReference type="NCBI Taxonomy" id="74426"/>
    <lineage>
        <taxon>Bacteria</taxon>
        <taxon>Bacillati</taxon>
        <taxon>Actinomycetota</taxon>
        <taxon>Coriobacteriia</taxon>
        <taxon>Coriobacteriales</taxon>
        <taxon>Coriobacteriaceae</taxon>
        <taxon>Collinsella</taxon>
    </lineage>
</organism>
<dbReference type="EMBL" id="CYYP01000011">
    <property type="protein sequence ID" value="CUO30431.1"/>
    <property type="molecule type" value="Genomic_DNA"/>
</dbReference>
<dbReference type="Proteomes" id="UP000095468">
    <property type="component" value="Unassembled WGS sequence"/>
</dbReference>
<sequence>MRNTSARQRIEEQLDGAERLQRCLVPKTRADREALRRAVAAGVAVRPFSGMFMRASTWNALKTSPRVRWRYVQNTFLDEHPDEAVCSFSAALDHGLWVSKKYLDTIHLVASGRSHGRCGTGIHRHECPLNEIELNGTVKRTTLERTVLDCSLVASFEDGLAIADSALRFCKLDIQKYRDYVEALARCRSGAFCAEMVARYADGASESGGESIVRGLIVALGYLPPTMLQAEFVDPIDGGAIRADMYYELPNGLRLIIEVDGFGKYVGADGLGKEMQRRLVAERQRESHITALGIPVMRVQFSRVYEDGYLEHLLRRFGVPKVAPHM</sequence>
<dbReference type="RefSeq" id="WP_055286818.1">
    <property type="nucleotide sequence ID" value="NZ_CYYP01000011.1"/>
</dbReference>
<accession>A0A174DY00</accession>
<reference evidence="1 2" key="1">
    <citation type="submission" date="2015-09" db="EMBL/GenBank/DDBJ databases">
        <authorList>
            <consortium name="Pathogen Informatics"/>
        </authorList>
    </citation>
    <scope>NUCLEOTIDE SEQUENCE [LARGE SCALE GENOMIC DNA]</scope>
    <source>
        <strain evidence="1 2">2789STDY5608823</strain>
    </source>
</reference>
<name>A0A174DY00_9ACTN</name>
<evidence type="ECO:0000313" key="1">
    <source>
        <dbReference type="EMBL" id="CUO30431.1"/>
    </source>
</evidence>